<comment type="caution">
    <text evidence="1">The sequence shown here is derived from an EMBL/GenBank/DDBJ whole genome shotgun (WGS) entry which is preliminary data.</text>
</comment>
<gene>
    <name evidence="1" type="ORF">AKJ52_02460</name>
</gene>
<dbReference type="AlphaFoldDB" id="A0A133VIC4"/>
<dbReference type="EMBL" id="LHYF01000047">
    <property type="protein sequence ID" value="KXB06188.1"/>
    <property type="molecule type" value="Genomic_DNA"/>
</dbReference>
<name>A0A133VIC4_9EURY</name>
<protein>
    <submittedName>
        <fullName evidence="1">Uncharacterized protein</fullName>
    </submittedName>
</protein>
<accession>A0A133VIC4</accession>
<reference evidence="1 2" key="1">
    <citation type="journal article" date="2016" name="Sci. Rep.">
        <title>Metabolic traits of an uncultured archaeal lineage -MSBL1- from brine pools of the Red Sea.</title>
        <authorList>
            <person name="Mwirichia R."/>
            <person name="Alam I."/>
            <person name="Rashid M."/>
            <person name="Vinu M."/>
            <person name="Ba-Alawi W."/>
            <person name="Anthony Kamau A."/>
            <person name="Kamanda Ngugi D."/>
            <person name="Goker M."/>
            <person name="Klenk H.P."/>
            <person name="Bajic V."/>
            <person name="Stingl U."/>
        </authorList>
    </citation>
    <scope>NUCLEOTIDE SEQUENCE [LARGE SCALE GENOMIC DNA]</scope>
    <source>
        <strain evidence="1">SCGC-AAA382C18</strain>
    </source>
</reference>
<evidence type="ECO:0000313" key="1">
    <source>
        <dbReference type="EMBL" id="KXB06188.1"/>
    </source>
</evidence>
<keyword evidence="2" id="KW-1185">Reference proteome</keyword>
<evidence type="ECO:0000313" key="2">
    <source>
        <dbReference type="Proteomes" id="UP000070404"/>
    </source>
</evidence>
<sequence>MKREQLRKNLSKKLKNLPWGYTLGTEEETIQFSNVKTESLDEKEFLKSLDEEGSEQIIEGTGELTYKFARVDGKLQLSLSLDEDKVVKDGEEVEEKEALRIFRESKKGKESRGLGDLFNFFKRGSDEPPKEFVPNEISVECDRIANIALKDNDGFKSLEITGEGFKLELRGDGGCSILFL</sequence>
<organism evidence="1 2">
    <name type="scientific">candidate division MSBL1 archaeon SCGC-AAA382C18</name>
    <dbReference type="NCBI Taxonomy" id="1698281"/>
    <lineage>
        <taxon>Archaea</taxon>
        <taxon>Methanobacteriati</taxon>
        <taxon>Methanobacteriota</taxon>
        <taxon>candidate division MSBL1</taxon>
    </lineage>
</organism>
<dbReference type="Proteomes" id="UP000070404">
    <property type="component" value="Unassembled WGS sequence"/>
</dbReference>
<proteinExistence type="predicted"/>